<dbReference type="RefSeq" id="WP_048046126.1">
    <property type="nucleotide sequence ID" value="NZ_JJPC01000074.1"/>
</dbReference>
<evidence type="ECO:0000313" key="3">
    <source>
        <dbReference type="Proteomes" id="UP000034298"/>
    </source>
</evidence>
<accession>A0A0F8EX26</accession>
<comment type="caution">
    <text evidence="1">The sequence shown here is derived from an EMBL/GenBank/DDBJ whole genome shotgun (WGS) entry which is preliminary data.</text>
</comment>
<organism evidence="1 3">
    <name type="scientific">Methanosarcina mazei</name>
    <name type="common">Methanosarcina frisia</name>
    <dbReference type="NCBI Taxonomy" id="2209"/>
    <lineage>
        <taxon>Archaea</taxon>
        <taxon>Methanobacteriati</taxon>
        <taxon>Methanobacteriota</taxon>
        <taxon>Stenosarchaea group</taxon>
        <taxon>Methanomicrobia</taxon>
        <taxon>Methanosarcinales</taxon>
        <taxon>Methanosarcinaceae</taxon>
        <taxon>Methanosarcina</taxon>
    </lineage>
</organism>
<dbReference type="AlphaFoldDB" id="A0A0F8EX26"/>
<dbReference type="EMBL" id="JJPC01000074">
    <property type="protein sequence ID" value="KKG34634.1"/>
    <property type="molecule type" value="Genomic_DNA"/>
</dbReference>
<dbReference type="PATRIC" id="fig|2209.62.peg.78"/>
<evidence type="ECO:0000313" key="1">
    <source>
        <dbReference type="EMBL" id="KKG34634.1"/>
    </source>
</evidence>
<gene>
    <name evidence="1" type="ORF">DU30_00365</name>
    <name evidence="2" type="ORF">DU67_07475</name>
</gene>
<dbReference type="Proteomes" id="UP000034424">
    <property type="component" value="Unassembled WGS sequence"/>
</dbReference>
<name>A0A0F8EX26_METMZ</name>
<evidence type="ECO:0000313" key="4">
    <source>
        <dbReference type="Proteomes" id="UP000034424"/>
    </source>
</evidence>
<sequence length="256" mass="29904">MFKDINDGILFIAQDAEYYKERFLRQKYPDKSWINNINDNLRFLFGHAAYQGRPDYLSKKVDNAAQEKFKTLIALHGADHVFHPDYESIVMDEMSTVIGKDKGKAGRENDIDLVKGLLKFISKYCDDNLIIPYTIEKINNNEIQGLYKELIKLPRIADKIATFYLRDVVSYFELEDCLKSDDDLKCIQPIDTWVRKIVWAAEISQEKKDPKIKRDIIDKCKDAGVRAHEFNMGAWLNGAKAFNMYLWKNFQKELDV</sequence>
<protein>
    <submittedName>
        <fullName evidence="1">Uncharacterized protein</fullName>
    </submittedName>
</protein>
<reference evidence="3 4" key="1">
    <citation type="journal article" date="2015" name="ISME J.">
        <title>Genomic and phenotypic differentiation among Methanosarcina mazei populations from Columbia River sediment.</title>
        <authorList>
            <person name="Youngblut N.D."/>
            <person name="Wirth J.S."/>
            <person name="Henriksen J.R."/>
            <person name="Smith M."/>
            <person name="Simon H."/>
            <person name="Metcalf W.W."/>
            <person name="Whitaker R.J."/>
        </authorList>
    </citation>
    <scope>NUCLEOTIDE SEQUENCE [LARGE SCALE GENOMIC DNA]</scope>
    <source>
        <strain evidence="1 3">3.F.A.1B.1</strain>
        <strain evidence="2 4">3.F.T.2.1</strain>
    </source>
</reference>
<proteinExistence type="predicted"/>
<evidence type="ECO:0000313" key="2">
    <source>
        <dbReference type="EMBL" id="KKG64498.1"/>
    </source>
</evidence>
<dbReference type="Proteomes" id="UP000034298">
    <property type="component" value="Unassembled WGS sequence"/>
</dbReference>
<dbReference type="EMBL" id="JJPL01000078">
    <property type="protein sequence ID" value="KKG64498.1"/>
    <property type="molecule type" value="Genomic_DNA"/>
</dbReference>